<gene>
    <name evidence="2" type="ORF">SLEP1_g36051</name>
</gene>
<proteinExistence type="predicted"/>
<keyword evidence="1" id="KW-0812">Transmembrane</keyword>
<dbReference type="EMBL" id="BPVZ01000073">
    <property type="protein sequence ID" value="GKV26823.1"/>
    <property type="molecule type" value="Genomic_DNA"/>
</dbReference>
<accession>A0AAV5KQE9</accession>
<dbReference type="Proteomes" id="UP001054252">
    <property type="component" value="Unassembled WGS sequence"/>
</dbReference>
<evidence type="ECO:0000313" key="2">
    <source>
        <dbReference type="EMBL" id="GKV26823.1"/>
    </source>
</evidence>
<name>A0AAV5KQE9_9ROSI</name>
<keyword evidence="1" id="KW-0472">Membrane</keyword>
<reference evidence="2 3" key="1">
    <citation type="journal article" date="2021" name="Commun. Biol.">
        <title>The genome of Shorea leprosula (Dipterocarpaceae) highlights the ecological relevance of drought in aseasonal tropical rainforests.</title>
        <authorList>
            <person name="Ng K.K.S."/>
            <person name="Kobayashi M.J."/>
            <person name="Fawcett J.A."/>
            <person name="Hatakeyama M."/>
            <person name="Paape T."/>
            <person name="Ng C.H."/>
            <person name="Ang C.C."/>
            <person name="Tnah L.H."/>
            <person name="Lee C.T."/>
            <person name="Nishiyama T."/>
            <person name="Sese J."/>
            <person name="O'Brien M.J."/>
            <person name="Copetti D."/>
            <person name="Mohd Noor M.I."/>
            <person name="Ong R.C."/>
            <person name="Putra M."/>
            <person name="Sireger I.Z."/>
            <person name="Indrioko S."/>
            <person name="Kosugi Y."/>
            <person name="Izuno A."/>
            <person name="Isagi Y."/>
            <person name="Lee S.L."/>
            <person name="Shimizu K.K."/>
        </authorList>
    </citation>
    <scope>NUCLEOTIDE SEQUENCE [LARGE SCALE GENOMIC DNA]</scope>
    <source>
        <strain evidence="2">214</strain>
    </source>
</reference>
<keyword evidence="1" id="KW-1133">Transmembrane helix</keyword>
<comment type="caution">
    <text evidence="2">The sequence shown here is derived from an EMBL/GenBank/DDBJ whole genome shotgun (WGS) entry which is preliminary data.</text>
</comment>
<keyword evidence="3" id="KW-1185">Reference proteome</keyword>
<protein>
    <submittedName>
        <fullName evidence="2">Uncharacterized protein</fullName>
    </submittedName>
</protein>
<evidence type="ECO:0000313" key="3">
    <source>
        <dbReference type="Proteomes" id="UP001054252"/>
    </source>
</evidence>
<feature type="transmembrane region" description="Helical" evidence="1">
    <location>
        <begin position="78"/>
        <end position="96"/>
    </location>
</feature>
<evidence type="ECO:0000256" key="1">
    <source>
        <dbReference type="SAM" id="Phobius"/>
    </source>
</evidence>
<feature type="transmembrane region" description="Helical" evidence="1">
    <location>
        <begin position="52"/>
        <end position="72"/>
    </location>
</feature>
<organism evidence="2 3">
    <name type="scientific">Rubroshorea leprosula</name>
    <dbReference type="NCBI Taxonomy" id="152421"/>
    <lineage>
        <taxon>Eukaryota</taxon>
        <taxon>Viridiplantae</taxon>
        <taxon>Streptophyta</taxon>
        <taxon>Embryophyta</taxon>
        <taxon>Tracheophyta</taxon>
        <taxon>Spermatophyta</taxon>
        <taxon>Magnoliopsida</taxon>
        <taxon>eudicotyledons</taxon>
        <taxon>Gunneridae</taxon>
        <taxon>Pentapetalae</taxon>
        <taxon>rosids</taxon>
        <taxon>malvids</taxon>
        <taxon>Malvales</taxon>
        <taxon>Dipterocarpaceae</taxon>
        <taxon>Rubroshorea</taxon>
    </lineage>
</organism>
<sequence length="102" mass="11516">MPAKGSYWCQNCCIALLKALLTVQIWLCGYHNSRHQIRLLSLSNAYHKGGKAFLVLVTVAFFPSTRAFSLLVLARQSITVMMLVHTILYIFLTLACKDQINL</sequence>
<dbReference type="AlphaFoldDB" id="A0AAV5KQE9"/>